<dbReference type="OrthoDB" id="9810688at2"/>
<geneLocation type="plasmid" evidence="7">
    <name>pspter</name>
</geneLocation>
<evidence type="ECO:0000259" key="5">
    <source>
        <dbReference type="PROSITE" id="PS51379"/>
    </source>
</evidence>
<dbReference type="InterPro" id="IPR017896">
    <property type="entry name" value="4Fe4S_Fe-S-bd"/>
</dbReference>
<dbReference type="KEGG" id="sted:SPTER_49780"/>
<feature type="domain" description="4Fe-4S ferredoxin-type" evidence="5">
    <location>
        <begin position="80"/>
        <end position="109"/>
    </location>
</feature>
<dbReference type="Proteomes" id="UP000320776">
    <property type="component" value="Plasmid pSPTER"/>
</dbReference>
<dbReference type="GO" id="GO:0051539">
    <property type="term" value="F:4 iron, 4 sulfur cluster binding"/>
    <property type="evidence" value="ECO:0007669"/>
    <property type="project" value="UniProtKB-KW"/>
</dbReference>
<evidence type="ECO:0000313" key="7">
    <source>
        <dbReference type="Proteomes" id="UP000320776"/>
    </source>
</evidence>
<keyword evidence="3" id="KW-0408">Iron</keyword>
<reference evidence="6 7" key="1">
    <citation type="submission" date="2019-02" db="EMBL/GenBank/DDBJ databases">
        <title>Closed genome of Sporomusa termitida DSM 4440.</title>
        <authorList>
            <person name="Poehlein A."/>
            <person name="Daniel R."/>
        </authorList>
    </citation>
    <scope>NUCLEOTIDE SEQUENCE [LARGE SCALE GENOMIC DNA]</scope>
    <source>
        <strain evidence="6 7">DSM 4440</strain>
        <plasmid evidence="7">pspter</plasmid>
    </source>
</reference>
<dbReference type="RefSeq" id="WP_144353164.1">
    <property type="nucleotide sequence ID" value="NZ_CP036260.1"/>
</dbReference>
<dbReference type="InterPro" id="IPR050954">
    <property type="entry name" value="ET_IronSulfur_Cluster-Binding"/>
</dbReference>
<dbReference type="InterPro" id="IPR017900">
    <property type="entry name" value="4Fe4S_Fe_S_CS"/>
</dbReference>
<keyword evidence="1" id="KW-0004">4Fe-4S</keyword>
<evidence type="ECO:0000256" key="3">
    <source>
        <dbReference type="ARBA" id="ARBA00023004"/>
    </source>
</evidence>
<dbReference type="GO" id="GO:0046872">
    <property type="term" value="F:metal ion binding"/>
    <property type="evidence" value="ECO:0007669"/>
    <property type="project" value="UniProtKB-KW"/>
</dbReference>
<dbReference type="SUPFAM" id="SSF54862">
    <property type="entry name" value="4Fe-4S ferredoxins"/>
    <property type="match status" value="1"/>
</dbReference>
<evidence type="ECO:0000256" key="2">
    <source>
        <dbReference type="ARBA" id="ARBA00022723"/>
    </source>
</evidence>
<dbReference type="PANTHER" id="PTHR43177">
    <property type="entry name" value="PROTEIN NRFC"/>
    <property type="match status" value="1"/>
</dbReference>
<accession>A0A517E1L0</accession>
<keyword evidence="4" id="KW-0411">Iron-sulfur</keyword>
<feature type="domain" description="4Fe-4S ferredoxin-type" evidence="5">
    <location>
        <begin position="3"/>
        <end position="32"/>
    </location>
</feature>
<gene>
    <name evidence="6" type="primary">ttrB_2</name>
    <name evidence="6" type="ORF">SPTER_49780</name>
</gene>
<keyword evidence="2" id="KW-0479">Metal-binding</keyword>
<organism evidence="6 7">
    <name type="scientific">Sporomusa termitida</name>
    <dbReference type="NCBI Taxonomy" id="2377"/>
    <lineage>
        <taxon>Bacteria</taxon>
        <taxon>Bacillati</taxon>
        <taxon>Bacillota</taxon>
        <taxon>Negativicutes</taxon>
        <taxon>Selenomonadales</taxon>
        <taxon>Sporomusaceae</taxon>
        <taxon>Sporomusa</taxon>
    </lineage>
</organism>
<evidence type="ECO:0000256" key="1">
    <source>
        <dbReference type="ARBA" id="ARBA00022485"/>
    </source>
</evidence>
<dbReference type="PANTHER" id="PTHR43177:SF3">
    <property type="entry name" value="PROTEIN NRFC HOMOLOG"/>
    <property type="match status" value="1"/>
</dbReference>
<dbReference type="Pfam" id="PF12800">
    <property type="entry name" value="Fer4_4"/>
    <property type="match status" value="1"/>
</dbReference>
<evidence type="ECO:0000256" key="4">
    <source>
        <dbReference type="ARBA" id="ARBA00023014"/>
    </source>
</evidence>
<protein>
    <submittedName>
        <fullName evidence="6">Tetrathionate reductase subunit B</fullName>
    </submittedName>
</protein>
<keyword evidence="7" id="KW-1185">Reference proteome</keyword>
<dbReference type="EMBL" id="CP036260">
    <property type="protein sequence ID" value="QDR83487.1"/>
    <property type="molecule type" value="Genomic_DNA"/>
</dbReference>
<name>A0A517E1L0_9FIRM</name>
<dbReference type="Pfam" id="PF13247">
    <property type="entry name" value="Fer4_11"/>
    <property type="match status" value="2"/>
</dbReference>
<dbReference type="PROSITE" id="PS00198">
    <property type="entry name" value="4FE4S_FER_1"/>
    <property type="match status" value="1"/>
</dbReference>
<evidence type="ECO:0000313" key="6">
    <source>
        <dbReference type="EMBL" id="QDR83487.1"/>
    </source>
</evidence>
<keyword evidence="6" id="KW-0614">Plasmid</keyword>
<proteinExistence type="predicted"/>
<dbReference type="CDD" id="cd10551">
    <property type="entry name" value="PsrB"/>
    <property type="match status" value="1"/>
</dbReference>
<dbReference type="AlphaFoldDB" id="A0A517E1L0"/>
<sequence length="206" mass="22827">MRYGMLIDLNKCSACGACVIACKIEQGTPHQTYWGNLFYKEVGRYPFAKRRHIPMACMHCADAPCVKECPTKASYYDENGLVLVDADKCVGCKACIIACPYGARHFNFSTPINNPYWGKGQEATPFALAKADCHRPGTVGKCTFCVGRLQENKQPACVQTCIVNCRIFGDLDDPNSELVKQIHEKDAVPLHSELGTKPSVYYVGEF</sequence>
<dbReference type="PROSITE" id="PS51379">
    <property type="entry name" value="4FE4S_FER_2"/>
    <property type="match status" value="3"/>
</dbReference>
<feature type="domain" description="4Fe-4S ferredoxin-type" evidence="5">
    <location>
        <begin position="48"/>
        <end position="79"/>
    </location>
</feature>
<dbReference type="Gene3D" id="3.30.70.20">
    <property type="match status" value="2"/>
</dbReference>